<sequence>MSSSSFEPQGMGQAEGGPERQAEPAVPASSAGAVDLSALGQQAPHAANATASDQATATSDMEAALGQWATVISEQSLQEFAQLSARVPAFMVAYSARSESADAVVRVVDDAVEAQAGKFILGVVDVDEQPRVAQALQIQQVPMVLAILGGRPMPLFAGPIDAEQMAAALQELQQVAVQQGMASTVPPINTAGAEATGGRFAEADALVSQGEYDAARALYERAVEDNPADAEAEAGVHRVDLLKRVSGFDAQAVRDAAASRPDDVQAQIDVADLDVVGGHVDDAFLRLIRFIGAHHGDDRETARVHLVELFSAVGQSDPRVAAGRRKLAMSLF</sequence>
<dbReference type="EMBL" id="JASODW010000001">
    <property type="protein sequence ID" value="MDK6274355.1"/>
    <property type="molecule type" value="Genomic_DNA"/>
</dbReference>
<protein>
    <submittedName>
        <fullName evidence="2">Tetratricopeptide repeat protein</fullName>
    </submittedName>
</protein>
<dbReference type="Pfam" id="PF13428">
    <property type="entry name" value="TPR_14"/>
    <property type="match status" value="1"/>
</dbReference>
<accession>A0AAP4C5T9</accession>
<gene>
    <name evidence="2" type="ORF">QP116_01100</name>
</gene>
<reference evidence="2" key="1">
    <citation type="submission" date="2023-05" db="EMBL/GenBank/DDBJ databases">
        <title>Cataloging the Phylogenetic Diversity of Human Bladder Bacteria.</title>
        <authorList>
            <person name="Du J."/>
        </authorList>
    </citation>
    <scope>NUCLEOTIDE SEQUENCE</scope>
    <source>
        <strain evidence="2">UMB9978</strain>
    </source>
</reference>
<dbReference type="Pfam" id="PF14561">
    <property type="entry name" value="TPR_20"/>
    <property type="match status" value="1"/>
</dbReference>
<organism evidence="2 3">
    <name type="scientific">Pseudoglutamicibacter cumminsii</name>
    <dbReference type="NCBI Taxonomy" id="156979"/>
    <lineage>
        <taxon>Bacteria</taxon>
        <taxon>Bacillati</taxon>
        <taxon>Actinomycetota</taxon>
        <taxon>Actinomycetes</taxon>
        <taxon>Micrococcales</taxon>
        <taxon>Micrococcaceae</taxon>
        <taxon>Pseudoglutamicibacter</taxon>
    </lineage>
</organism>
<evidence type="ECO:0000313" key="2">
    <source>
        <dbReference type="EMBL" id="MDK6274355.1"/>
    </source>
</evidence>
<dbReference type="RefSeq" id="WP_260077513.1">
    <property type="nucleotide sequence ID" value="NZ_JALXKR010000048.1"/>
</dbReference>
<proteinExistence type="predicted"/>
<dbReference type="AlphaFoldDB" id="A0AAP4C5T9"/>
<dbReference type="InterPro" id="IPR011990">
    <property type="entry name" value="TPR-like_helical_dom_sf"/>
</dbReference>
<name>A0AAP4C5T9_9MICC</name>
<dbReference type="Proteomes" id="UP001240483">
    <property type="component" value="Unassembled WGS sequence"/>
</dbReference>
<feature type="region of interest" description="Disordered" evidence="1">
    <location>
        <begin position="1"/>
        <end position="34"/>
    </location>
</feature>
<dbReference type="InterPro" id="IPR036249">
    <property type="entry name" value="Thioredoxin-like_sf"/>
</dbReference>
<evidence type="ECO:0000313" key="3">
    <source>
        <dbReference type="Proteomes" id="UP001240483"/>
    </source>
</evidence>
<dbReference type="SUPFAM" id="SSF48452">
    <property type="entry name" value="TPR-like"/>
    <property type="match status" value="1"/>
</dbReference>
<dbReference type="SUPFAM" id="SSF52833">
    <property type="entry name" value="Thioredoxin-like"/>
    <property type="match status" value="1"/>
</dbReference>
<dbReference type="Gene3D" id="1.25.40.10">
    <property type="entry name" value="Tetratricopeptide repeat domain"/>
    <property type="match status" value="1"/>
</dbReference>
<dbReference type="Gene3D" id="3.40.30.10">
    <property type="entry name" value="Glutaredoxin"/>
    <property type="match status" value="1"/>
</dbReference>
<comment type="caution">
    <text evidence="2">The sequence shown here is derived from an EMBL/GenBank/DDBJ whole genome shotgun (WGS) entry which is preliminary data.</text>
</comment>
<evidence type="ECO:0000256" key="1">
    <source>
        <dbReference type="SAM" id="MobiDB-lite"/>
    </source>
</evidence>